<reference evidence="1 2" key="1">
    <citation type="journal article" date="2014" name="Nature">
        <title>An environmental bacterial taxon with a large and distinct metabolic repertoire.</title>
        <authorList>
            <person name="Wilson M.C."/>
            <person name="Mori T."/>
            <person name="Ruckert C."/>
            <person name="Uria A.R."/>
            <person name="Helf M.J."/>
            <person name="Takada K."/>
            <person name="Gernert C."/>
            <person name="Steffens U.A."/>
            <person name="Heycke N."/>
            <person name="Schmitt S."/>
            <person name="Rinke C."/>
            <person name="Helfrich E.J."/>
            <person name="Brachmann A.O."/>
            <person name="Gurgui C."/>
            <person name="Wakimoto T."/>
            <person name="Kracht M."/>
            <person name="Crusemann M."/>
            <person name="Hentschel U."/>
            <person name="Abe I."/>
            <person name="Matsunaga S."/>
            <person name="Kalinowski J."/>
            <person name="Takeyama H."/>
            <person name="Piel J."/>
        </authorList>
    </citation>
    <scope>NUCLEOTIDE SEQUENCE [LARGE SCALE GENOMIC DNA]</scope>
    <source>
        <strain evidence="2">TSY1</strain>
    </source>
</reference>
<protein>
    <submittedName>
        <fullName evidence="1">Uncharacterized protein</fullName>
    </submittedName>
</protein>
<proteinExistence type="predicted"/>
<organism evidence="1 2">
    <name type="scientific">Entotheonella factor</name>
    <dbReference type="NCBI Taxonomy" id="1429438"/>
    <lineage>
        <taxon>Bacteria</taxon>
        <taxon>Pseudomonadati</taxon>
        <taxon>Nitrospinota/Tectimicrobiota group</taxon>
        <taxon>Candidatus Tectimicrobiota</taxon>
        <taxon>Candidatus Entotheonellia</taxon>
        <taxon>Candidatus Entotheonellales</taxon>
        <taxon>Candidatus Entotheonellaceae</taxon>
        <taxon>Candidatus Entotheonella</taxon>
    </lineage>
</organism>
<evidence type="ECO:0000313" key="2">
    <source>
        <dbReference type="Proteomes" id="UP000019141"/>
    </source>
</evidence>
<gene>
    <name evidence="1" type="ORF">ETSY1_09690</name>
</gene>
<name>W4LT21_ENTF1</name>
<sequence>MRRHKQRQRIKAELDAELRQLARTITYADRLGGFGHLTALLIDSADEEAKHLETVRSRLLTVADIIPLDAPILIAATQYQGDHDFSPPRS</sequence>
<comment type="caution">
    <text evidence="1">The sequence shown here is derived from an EMBL/GenBank/DDBJ whole genome shotgun (WGS) entry which is preliminary data.</text>
</comment>
<dbReference type="AlphaFoldDB" id="W4LT21"/>
<evidence type="ECO:0000313" key="1">
    <source>
        <dbReference type="EMBL" id="ETX00851.1"/>
    </source>
</evidence>
<accession>W4LT21</accession>
<dbReference type="EMBL" id="AZHW01000298">
    <property type="protein sequence ID" value="ETX00851.1"/>
    <property type="molecule type" value="Genomic_DNA"/>
</dbReference>
<dbReference type="HOGENOM" id="CLU_2435369_0_0_7"/>
<keyword evidence="2" id="KW-1185">Reference proteome</keyword>
<dbReference type="Proteomes" id="UP000019141">
    <property type="component" value="Unassembled WGS sequence"/>
</dbReference>